<reference evidence="2" key="2">
    <citation type="submission" date="2015-01" db="EMBL/GenBank/DDBJ databases">
        <title>Evolutionary Origins and Diversification of the Mycorrhizal Mutualists.</title>
        <authorList>
            <consortium name="DOE Joint Genome Institute"/>
            <consortium name="Mycorrhizal Genomics Consortium"/>
            <person name="Kohler A."/>
            <person name="Kuo A."/>
            <person name="Nagy L.G."/>
            <person name="Floudas D."/>
            <person name="Copeland A."/>
            <person name="Barry K.W."/>
            <person name="Cichocki N."/>
            <person name="Veneault-Fourrey C."/>
            <person name="LaButti K."/>
            <person name="Lindquist E.A."/>
            <person name="Lipzen A."/>
            <person name="Lundell T."/>
            <person name="Morin E."/>
            <person name="Murat C."/>
            <person name="Riley R."/>
            <person name="Ohm R."/>
            <person name="Sun H."/>
            <person name="Tunlid A."/>
            <person name="Henrissat B."/>
            <person name="Grigoriev I.V."/>
            <person name="Hibbett D.S."/>
            <person name="Martin F."/>
        </authorList>
    </citation>
    <scope>NUCLEOTIDE SEQUENCE [LARGE SCALE GENOMIC DNA]</scope>
    <source>
        <strain evidence="2">441</strain>
    </source>
</reference>
<dbReference type="HOGENOM" id="CLU_1907513_0_0_1"/>
<name>A0A0C9ZIL9_9AGAM</name>
<gene>
    <name evidence="1" type="ORF">PISMIDRAFT_506061</name>
</gene>
<dbReference type="AlphaFoldDB" id="A0A0C9ZIL9"/>
<dbReference type="Proteomes" id="UP000054018">
    <property type="component" value="Unassembled WGS sequence"/>
</dbReference>
<reference evidence="1 2" key="1">
    <citation type="submission" date="2014-04" db="EMBL/GenBank/DDBJ databases">
        <authorList>
            <consortium name="DOE Joint Genome Institute"/>
            <person name="Kuo A."/>
            <person name="Kohler A."/>
            <person name="Costa M.D."/>
            <person name="Nagy L.G."/>
            <person name="Floudas D."/>
            <person name="Copeland A."/>
            <person name="Barry K.W."/>
            <person name="Cichocki N."/>
            <person name="Veneault-Fourrey C."/>
            <person name="LaButti K."/>
            <person name="Lindquist E.A."/>
            <person name="Lipzen A."/>
            <person name="Lundell T."/>
            <person name="Morin E."/>
            <person name="Murat C."/>
            <person name="Sun H."/>
            <person name="Tunlid A."/>
            <person name="Henrissat B."/>
            <person name="Grigoriev I.V."/>
            <person name="Hibbett D.S."/>
            <person name="Martin F."/>
            <person name="Nordberg H.P."/>
            <person name="Cantor M.N."/>
            <person name="Hua S.X."/>
        </authorList>
    </citation>
    <scope>NUCLEOTIDE SEQUENCE [LARGE SCALE GENOMIC DNA]</scope>
    <source>
        <strain evidence="1 2">441</strain>
    </source>
</reference>
<evidence type="ECO:0000313" key="2">
    <source>
        <dbReference type="Proteomes" id="UP000054018"/>
    </source>
</evidence>
<evidence type="ECO:0000313" key="1">
    <source>
        <dbReference type="EMBL" id="KIK22357.1"/>
    </source>
</evidence>
<organism evidence="1 2">
    <name type="scientific">Pisolithus microcarpus 441</name>
    <dbReference type="NCBI Taxonomy" id="765257"/>
    <lineage>
        <taxon>Eukaryota</taxon>
        <taxon>Fungi</taxon>
        <taxon>Dikarya</taxon>
        <taxon>Basidiomycota</taxon>
        <taxon>Agaricomycotina</taxon>
        <taxon>Agaricomycetes</taxon>
        <taxon>Agaricomycetidae</taxon>
        <taxon>Boletales</taxon>
        <taxon>Sclerodermatineae</taxon>
        <taxon>Pisolithaceae</taxon>
        <taxon>Pisolithus</taxon>
    </lineage>
</organism>
<dbReference type="EMBL" id="KN833740">
    <property type="protein sequence ID" value="KIK22357.1"/>
    <property type="molecule type" value="Genomic_DNA"/>
</dbReference>
<keyword evidence="2" id="KW-1185">Reference proteome</keyword>
<protein>
    <submittedName>
        <fullName evidence="1">Uncharacterized protein</fullName>
    </submittedName>
</protein>
<proteinExistence type="predicted"/>
<accession>A0A0C9ZIL9</accession>
<sequence length="133" mass="14877">MIDRDQSRSGSGVVRCRFTFCPLRPGGTCGVLNLRVAVKRGLDRSDGCVTLRWCQSLCHWVPAPSYAPPLPHPFIYYFHFFKMSSPLLCHFFCGIPTRRMATGSSVISPVTPACFWRHRGVDMHSSSSPTLAE</sequence>